<feature type="compositionally biased region" description="Polar residues" evidence="1">
    <location>
        <begin position="588"/>
        <end position="598"/>
    </location>
</feature>
<feature type="region of interest" description="Disordered" evidence="1">
    <location>
        <begin position="703"/>
        <end position="959"/>
    </location>
</feature>
<dbReference type="Pfam" id="PF13926">
    <property type="entry name" value="DUF4211"/>
    <property type="match status" value="1"/>
</dbReference>
<feature type="compositionally biased region" description="Acidic residues" evidence="1">
    <location>
        <begin position="913"/>
        <end position="926"/>
    </location>
</feature>
<feature type="region of interest" description="Disordered" evidence="1">
    <location>
        <begin position="435"/>
        <end position="457"/>
    </location>
</feature>
<feature type="compositionally biased region" description="Basic residues" evidence="1">
    <location>
        <begin position="850"/>
        <end position="868"/>
    </location>
</feature>
<organism evidence="3">
    <name type="scientific">Photinus pyralis</name>
    <name type="common">Common eastern firefly</name>
    <name type="synonym">Lampyris pyralis</name>
    <dbReference type="NCBI Taxonomy" id="7054"/>
    <lineage>
        <taxon>Eukaryota</taxon>
        <taxon>Metazoa</taxon>
        <taxon>Ecdysozoa</taxon>
        <taxon>Arthropoda</taxon>
        <taxon>Hexapoda</taxon>
        <taxon>Insecta</taxon>
        <taxon>Pterygota</taxon>
        <taxon>Neoptera</taxon>
        <taxon>Endopterygota</taxon>
        <taxon>Coleoptera</taxon>
        <taxon>Polyphaga</taxon>
        <taxon>Elateriformia</taxon>
        <taxon>Elateroidea</taxon>
        <taxon>Lampyridae</taxon>
        <taxon>Lampyrinae</taxon>
        <taxon>Photinus</taxon>
    </lineage>
</organism>
<feature type="compositionally biased region" description="Polar residues" evidence="1">
    <location>
        <begin position="315"/>
        <end position="334"/>
    </location>
</feature>
<feature type="compositionally biased region" description="Basic and acidic residues" evidence="1">
    <location>
        <begin position="869"/>
        <end position="879"/>
    </location>
</feature>
<evidence type="ECO:0000259" key="2">
    <source>
        <dbReference type="Pfam" id="PF13926"/>
    </source>
</evidence>
<feature type="domain" description="DUF4211" evidence="2">
    <location>
        <begin position="1142"/>
        <end position="1263"/>
    </location>
</feature>
<sequence>MDPVGPWSAYASYNRLTGVQAAGGAELHHLTPGTPAGAPPTTTATSLISGGFLSPPPVGYETVFSPLFHHAGAKPTAHYVTQVTQHRQALAQAQAASKHATEGEYHQGQAFFEPGTPAWQQNSPFGILPHESVVPSTTAAAQSLNHLNTQLTAAKNVTTRAQSPQITNASVKVTSQTNAANFFQVPVTFASAEAANKFATTNASNLQQSCIVSSSSISSTSKDYRVPPATNRTAFLPSPTPSRPGDKSFVPPTKQTQIQTKAQTKIYPELSNHADRQRNAPSDETQNQPSPVSFSIMDASSRLSYASNISSVKRPQFQHSTNYRHYQPGNNTEPDFQRSKAGTDYSNSNGPDCNVVVPRRPSPLQAHSQASPLGHAPSPAYPMYNSPMNSMSSPQQSSNHVTPPSPLDVTVSRPNSQSGNVAYPSVITRALNTEKNFPDRYDRSGPNAQTQSCWEDRQVQQRKFQPLNNYNATPTIESARQMDLSRGDQTQQRASLPISDRQPYFDSTHQVPLQDLSSCRGDPMSLVKNLQHQQSCQIQQQISDIKQETKAPNKRRKSSDKMAPSTNNTSPAAMTEYFAGRIPPPAHSSANPQQQNGTYFDFDRWNLPPSTTKMFASQAMHQQHQGLMVPHPHPHHPPPPLPYFAPFHLAPHPGEYPTSVDTTMMATYNEQPPQHASSQFLQQEEPKVVVPNIEEELNFLSEGTGGVVSSGQTQPTARPPTVKSDKPTGPGAGFMNSYLKFLQGERDSSPPPMVKGARKQTWSRAKPAQPEERKDEVNGIVSQPPPPPPTTTRLSQGDPQDDPRYFPLPKERKRNCFDSSDDGFSSDEDLFNKKVALIVKNELTKEKPMRKGRPSKPRRSTDRKRARQKLRDEDHEIKADIGPVDNLPRRESTKRAAKEKSNFQQLMAKQGDEDLEEPAEFMDSDSDPAWTPQARDDMEEELMHKRPRKSKQASRKRASRNLISAAAQGAGIQVADSYNEMIGQMKQQKPAGNNSANDKSETLGAGSEVLGANQPLLPPQKQSVAPTLEDNIAAAVAQQNSVSSNVGDDNPFKPGEFLVIKNELNEEWPAIWRVDGKTLLQKYEPFEQGGQTLYRNISTYTSWTADSKKQYIPIPVKYRSQGQLETIVEFLRNELVVIDQEFLEKAMTESEVYQDNFEVYIQTLISQALDSNFLMEIFQEQDEYFLTNVQTIDDITNNKKQKMITLLKWPNPVQVAVSTWPCFNVIRELNALDSQLRPCGACLKPGVSVRVLMYGQPYNATTLEGCQPTSQILEKDFLMCRICASRVELFNKITHQKYLMYVECAKRVAEKRATDPHKDTTCILNELLADEFWLTQLFCDVRKSWAEVDCLENSYRLKNDVQ</sequence>
<feature type="compositionally biased region" description="Basic and acidic residues" evidence="1">
    <location>
        <begin position="887"/>
        <end position="901"/>
    </location>
</feature>
<feature type="region of interest" description="Disordered" evidence="1">
    <location>
        <begin position="538"/>
        <end position="599"/>
    </location>
</feature>
<accession>A0A1Y1MHM4</accession>
<proteinExistence type="predicted"/>
<dbReference type="EMBL" id="GEZM01030916">
    <property type="protein sequence ID" value="JAV85163.1"/>
    <property type="molecule type" value="Transcribed_RNA"/>
</dbReference>
<dbReference type="PANTHER" id="PTHR14689">
    <property type="entry name" value="PHORBOL-ESTER_DAG-TYPE DOMAIN-CONTAINING PROTEIN"/>
    <property type="match status" value="1"/>
</dbReference>
<feature type="region of interest" description="Disordered" evidence="1">
    <location>
        <begin position="315"/>
        <end position="422"/>
    </location>
</feature>
<reference evidence="3" key="1">
    <citation type="journal article" date="2016" name="Sci. Rep.">
        <title>Molecular characterization of firefly nuptial gifts: a multi-omics approach sheds light on postcopulatory sexual selection.</title>
        <authorList>
            <person name="Al-Wathiqui N."/>
            <person name="Fallon T.R."/>
            <person name="South A."/>
            <person name="Weng J.K."/>
            <person name="Lewis S.M."/>
        </authorList>
    </citation>
    <scope>NUCLEOTIDE SEQUENCE</scope>
</reference>
<feature type="compositionally biased region" description="Polar residues" evidence="1">
    <location>
        <begin position="279"/>
        <end position="293"/>
    </location>
</feature>
<dbReference type="PANTHER" id="PTHR14689:SF0">
    <property type="entry name" value="COILED-COIL DOMAIN-CONTAINING PROTEIN 82"/>
    <property type="match status" value="1"/>
</dbReference>
<feature type="region of interest" description="Disordered" evidence="1">
    <location>
        <begin position="217"/>
        <end position="294"/>
    </location>
</feature>
<evidence type="ECO:0000256" key="1">
    <source>
        <dbReference type="SAM" id="MobiDB-lite"/>
    </source>
</evidence>
<feature type="compositionally biased region" description="Acidic residues" evidence="1">
    <location>
        <begin position="819"/>
        <end position="829"/>
    </location>
</feature>
<feature type="compositionally biased region" description="Basic residues" evidence="1">
    <location>
        <begin position="945"/>
        <end position="959"/>
    </location>
</feature>
<evidence type="ECO:0000313" key="3">
    <source>
        <dbReference type="EMBL" id="JAV85163.1"/>
    </source>
</evidence>
<name>A0A1Y1MHM4_PHOPY</name>
<feature type="region of interest" description="Disordered" evidence="1">
    <location>
        <begin position="481"/>
        <end position="505"/>
    </location>
</feature>
<feature type="compositionally biased region" description="Low complexity" evidence="1">
    <location>
        <begin position="253"/>
        <end position="266"/>
    </location>
</feature>
<dbReference type="GO" id="GO:0005634">
    <property type="term" value="C:nucleus"/>
    <property type="evidence" value="ECO:0007669"/>
    <property type="project" value="TreeGrafter"/>
</dbReference>
<protein>
    <recommendedName>
        <fullName evidence="2">DUF4211 domain-containing protein</fullName>
    </recommendedName>
</protein>
<feature type="compositionally biased region" description="Low complexity" evidence="1">
    <location>
        <begin position="381"/>
        <end position="399"/>
    </location>
</feature>
<dbReference type="InterPro" id="IPR025451">
    <property type="entry name" value="DUF4211"/>
</dbReference>